<evidence type="ECO:0000256" key="1">
    <source>
        <dbReference type="ARBA" id="ARBA00009693"/>
    </source>
</evidence>
<keyword evidence="4 9" id="KW-0378">Hydrolase</keyword>
<protein>
    <submittedName>
        <fullName evidence="9">Streptopain</fullName>
        <ecNumber evidence="9">3.4.22.10</ecNumber>
    </submittedName>
</protein>
<dbReference type="EMBL" id="UGTP01000001">
    <property type="protein sequence ID" value="SUC12864.1"/>
    <property type="molecule type" value="Genomic_DNA"/>
</dbReference>
<evidence type="ECO:0000256" key="5">
    <source>
        <dbReference type="ARBA" id="ARBA00022807"/>
    </source>
</evidence>
<dbReference type="AlphaFoldDB" id="A0A379F3B3"/>
<dbReference type="GO" id="GO:0006508">
    <property type="term" value="P:proteolysis"/>
    <property type="evidence" value="ECO:0007669"/>
    <property type="project" value="UniProtKB-KW"/>
</dbReference>
<feature type="chain" id="PRO_5017085887" evidence="7">
    <location>
        <begin position="21"/>
        <end position="1051"/>
    </location>
</feature>
<sequence length="1051" mass="113771">MKKTLTSLLLLLLFTPVLWAAPVKLSTASQTAKRFLQQYGKQLKGTNAAYAPRMNVQSANATAPYYVFNAQDGKGFVIVSGDDRTSEILGYSTTTSFDINNLSENMRSFMDGMAKEISLLDKYNVKKAAKAPSKMEARTPIAPIVGSLWNQDSPYNDLCPDDPYSTSGEKLVTGCVATAMAQAMFKYKWPSEVMSTMSPYKCNVHENLARLGQSKYKTISVDGVAAGTKIDWDNIEATYSANTSTEKRKAVAELMSYVGRSVKMEYDRAINGGSGTTNFTIAPALNKYFNYNASCIMREDYNLADFETRIYNEIAAGRPVIFCGQSTGGGHCFVLDGYDGKGYFHVNWGWGGSSNGYFKVAILNPESTAGIGASSTSDGYGMGQSAIVDLSPNTSGNPITLMLQPDITGVSKYQNTVSYTLSNFNNESVAVQTGLGKIEDNGNVTPISALSTMTVESGYLRRNTVQVTGLNTAGVYKVTPIQRPKDTNGRWLYDPYVYATVTVDATGKTTELRYENYGDFTKLRASNFYVTSSGVVGKMNNVNVTVKNVGDHEVHTTVYLVYETTNAAGKAGKQVHSQAPITIPANSSIEIPMGFYADKVGEHNISLCVTEDYRNYQALGTGKINVVSASTAPEKLAYSYTLNGASGSTIYDSRISGSVKITNNGTGVFSDKLTIARVNSSVNADQAFGTSKDVSLQPGESTTINFSFDDCVPGQHVLVVTYMNGQKLAIKSGSFKYTTVKKGIVMYNGDGSRQGYAPATTIKIPETVAAVDLRGSNFTAVEGNNNPNVLYYVDSDKASTTGLPAQNVVVDGKAAKVVLTDGNDFYCPSAFTADQISYTRKFDKASDGKTNYEAIYVPFNPTAITDGTKNLKWQVKDGEANDFYLMQFAGSNADNLNFVYANETFNCNVPYLMAVPQTLVGKNITFSANNVQVLDNVSRFSAVNNNNFIFAGTSGKTTLGENGYVLSADAKSFELKPAATVDAFRAYIIGHDGLNKLNILFNNDFVTGINGINNNETEIKTVYDLQGRRLPAEAATKKGVYIINGKKVVVK</sequence>
<dbReference type="SUPFAM" id="SSF54001">
    <property type="entry name" value="Cysteine proteinases"/>
    <property type="match status" value="1"/>
</dbReference>
<organism evidence="9 10">
    <name type="scientific">Prevotella pallens</name>
    <dbReference type="NCBI Taxonomy" id="60133"/>
    <lineage>
        <taxon>Bacteria</taxon>
        <taxon>Pseudomonadati</taxon>
        <taxon>Bacteroidota</taxon>
        <taxon>Bacteroidia</taxon>
        <taxon>Bacteroidales</taxon>
        <taxon>Prevotellaceae</taxon>
        <taxon>Prevotella</taxon>
    </lineage>
</organism>
<dbReference type="GeneID" id="78571163"/>
<dbReference type="InterPro" id="IPR044934">
    <property type="entry name" value="Streptopain_sf"/>
</dbReference>
<evidence type="ECO:0000313" key="9">
    <source>
        <dbReference type="EMBL" id="SUC12864.1"/>
    </source>
</evidence>
<accession>A0A379F3B3</accession>
<comment type="similarity">
    <text evidence="1">Belongs to the peptidase C10 family.</text>
</comment>
<dbReference type="EC" id="3.4.22.10" evidence="9"/>
<dbReference type="InterPro" id="IPR025896">
    <property type="entry name" value="Spi_Prtas-inh"/>
</dbReference>
<reference evidence="9 10" key="1">
    <citation type="submission" date="2018-06" db="EMBL/GenBank/DDBJ databases">
        <authorList>
            <consortium name="Pathogen Informatics"/>
            <person name="Doyle S."/>
        </authorList>
    </citation>
    <scope>NUCLEOTIDE SEQUENCE [LARGE SCALE GENOMIC DNA]</scope>
    <source>
        <strain evidence="9 10">NCTC13043</strain>
    </source>
</reference>
<dbReference type="RefSeq" id="WP_115083536.1">
    <property type="nucleotide sequence ID" value="NZ_UGTP01000001.1"/>
</dbReference>
<evidence type="ECO:0000256" key="3">
    <source>
        <dbReference type="ARBA" id="ARBA00022729"/>
    </source>
</evidence>
<dbReference type="OrthoDB" id="2235251at2"/>
<dbReference type="Pfam" id="PF13734">
    <property type="entry name" value="Inhibitor_I69"/>
    <property type="match status" value="1"/>
</dbReference>
<proteinExistence type="inferred from homology"/>
<dbReference type="Pfam" id="PF01640">
    <property type="entry name" value="Peptidase_C10"/>
    <property type="match status" value="1"/>
</dbReference>
<keyword evidence="5" id="KW-0788">Thiol protease</keyword>
<feature type="active site" description="Nucleophile" evidence="6">
    <location>
        <position position="175"/>
    </location>
</feature>
<dbReference type="InterPro" id="IPR000200">
    <property type="entry name" value="Peptidase_C10"/>
</dbReference>
<keyword evidence="3 7" id="KW-0732">Signal</keyword>
<dbReference type="GO" id="GO:0008234">
    <property type="term" value="F:cysteine-type peptidase activity"/>
    <property type="evidence" value="ECO:0007669"/>
    <property type="project" value="UniProtKB-KW"/>
</dbReference>
<evidence type="ECO:0000259" key="8">
    <source>
        <dbReference type="Pfam" id="PF13734"/>
    </source>
</evidence>
<dbReference type="Gene3D" id="3.90.70.50">
    <property type="entry name" value="Peptidase C10, streptopain"/>
    <property type="match status" value="1"/>
</dbReference>
<evidence type="ECO:0000256" key="7">
    <source>
        <dbReference type="SAM" id="SignalP"/>
    </source>
</evidence>
<keyword evidence="2" id="KW-0645">Protease</keyword>
<name>A0A379F3B3_9BACT</name>
<dbReference type="Proteomes" id="UP000254235">
    <property type="component" value="Unassembled WGS sequence"/>
</dbReference>
<feature type="domain" description="Spi protease inhibitor" evidence="8">
    <location>
        <begin position="20"/>
        <end position="117"/>
    </location>
</feature>
<dbReference type="PRINTS" id="PR00797">
    <property type="entry name" value="STREPTOPAIN"/>
</dbReference>
<gene>
    <name evidence="9" type="primary">speB_2</name>
    <name evidence="9" type="ORF">NCTC13043_01481</name>
</gene>
<feature type="signal peptide" evidence="7">
    <location>
        <begin position="1"/>
        <end position="20"/>
    </location>
</feature>
<evidence type="ECO:0000256" key="4">
    <source>
        <dbReference type="ARBA" id="ARBA00022801"/>
    </source>
</evidence>
<feature type="active site" description="Proton acceptor" evidence="6">
    <location>
        <position position="331"/>
    </location>
</feature>
<evidence type="ECO:0000256" key="6">
    <source>
        <dbReference type="PIRSR" id="PIRSR600200-1"/>
    </source>
</evidence>
<evidence type="ECO:0000256" key="2">
    <source>
        <dbReference type="ARBA" id="ARBA00022670"/>
    </source>
</evidence>
<evidence type="ECO:0000313" key="10">
    <source>
        <dbReference type="Proteomes" id="UP000254235"/>
    </source>
</evidence>
<dbReference type="InterPro" id="IPR038765">
    <property type="entry name" value="Papain-like_cys_pep_sf"/>
</dbReference>